<dbReference type="RefSeq" id="WP_301809308.1">
    <property type="nucleotide sequence ID" value="NZ_JAUJZH010000008.1"/>
</dbReference>
<keyword evidence="3" id="KW-1185">Reference proteome</keyword>
<reference evidence="2" key="1">
    <citation type="submission" date="2023-06" db="EMBL/GenBank/DDBJ databases">
        <authorList>
            <person name="Jiang Y."/>
            <person name="Liu Q."/>
        </authorList>
    </citation>
    <scope>NUCLEOTIDE SEQUENCE</scope>
    <source>
        <strain evidence="2">CGMCC 1.12090</strain>
    </source>
</reference>
<gene>
    <name evidence="2" type="ORF">Q2T77_12730</name>
</gene>
<dbReference type="Proteomes" id="UP001169027">
    <property type="component" value="Unassembled WGS sequence"/>
</dbReference>
<accession>A0ABT8S2J5</accession>
<evidence type="ECO:0000313" key="3">
    <source>
        <dbReference type="Proteomes" id="UP001169027"/>
    </source>
</evidence>
<comment type="caution">
    <text evidence="2">The sequence shown here is derived from an EMBL/GenBank/DDBJ whole genome shotgun (WGS) entry which is preliminary data.</text>
</comment>
<feature type="region of interest" description="Disordered" evidence="1">
    <location>
        <begin position="72"/>
        <end position="92"/>
    </location>
</feature>
<evidence type="ECO:0000256" key="1">
    <source>
        <dbReference type="SAM" id="MobiDB-lite"/>
    </source>
</evidence>
<name>A0ABT8S2J5_9BURK</name>
<organism evidence="2 3">
    <name type="scientific">Variovorax ginsengisoli</name>
    <dbReference type="NCBI Taxonomy" id="363844"/>
    <lineage>
        <taxon>Bacteria</taxon>
        <taxon>Pseudomonadati</taxon>
        <taxon>Pseudomonadota</taxon>
        <taxon>Betaproteobacteria</taxon>
        <taxon>Burkholderiales</taxon>
        <taxon>Comamonadaceae</taxon>
        <taxon>Variovorax</taxon>
    </lineage>
</organism>
<proteinExistence type="predicted"/>
<protein>
    <submittedName>
        <fullName evidence="2">Uncharacterized protein</fullName>
    </submittedName>
</protein>
<feature type="region of interest" description="Disordered" evidence="1">
    <location>
        <begin position="145"/>
        <end position="180"/>
    </location>
</feature>
<sequence length="229" mass="25201">MSCTLPLTGCRLPKALEALSELDRSSQSDALAANVHQGVPMTAAHANEEGADLINFKCFGSKRDLKTAGSALPHVASPVGSGHRTPPSPTTQVREVARVLQDETYDAAHRAETARATRRATLSPTCSSPLGRHHEMPRLHEHRAARAQYAQRVGQGPGLDDRGRARLTRRSPDPPRGMRKVRQKWFWRGTDALTIEIQQPLQAGGISKRVYRRKVRAKRNGSRLVSATR</sequence>
<evidence type="ECO:0000313" key="2">
    <source>
        <dbReference type="EMBL" id="MDO1533157.1"/>
    </source>
</evidence>
<feature type="region of interest" description="Disordered" evidence="1">
    <location>
        <begin position="110"/>
        <end position="133"/>
    </location>
</feature>
<dbReference type="EMBL" id="JAUKVY010000008">
    <property type="protein sequence ID" value="MDO1533157.1"/>
    <property type="molecule type" value="Genomic_DNA"/>
</dbReference>